<evidence type="ECO:0000313" key="1">
    <source>
        <dbReference type="EMBL" id="KAF1083946.1"/>
    </source>
</evidence>
<accession>A0A9D2WND2</accession>
<gene>
    <name evidence="1" type="ORF">SPSYN_02858</name>
</gene>
<name>A0A9D2WND2_9FIRM</name>
<protein>
    <recommendedName>
        <fullName evidence="3">Pyruvate formate lyase-activating protein</fullName>
    </recommendedName>
</protein>
<proteinExistence type="predicted"/>
<sequence length="351" mass="38033">MVTAAENEALFKQTDILTVDVGSETQDVLVYQTGKNIENCPKLVMPSQTQLVAGQIRRATQQRHSIYLYGHVMGGGANFKALRQHLAAGLKVYATEQAAYTFNDNLNKVRQMGIELVEAPPADADKIWLGDIDLPAFQQALAAFDQPLPAQLAIAVQDHGFSAEESNRTLRFRLWKEFIDQGGVLRDLVFTGQIPEVYTRMKAVREIAPGAVLTDTGTAAVLGITADPTVRPQLGKGLIAVNIGNAHTLAAAIRGQRVYGLFEHHTGMLNTTSLASLVKRLQNNELTHEEIYNAGGHGAALHPDMGPGWDYIAVTGPRRAMAKPLGWHEAAPYGDMMLTGCFGLLIGLGVI</sequence>
<comment type="caution">
    <text evidence="1">The sequence shown here is derived from an EMBL/GenBank/DDBJ whole genome shotgun (WGS) entry which is preliminary data.</text>
</comment>
<dbReference type="Proteomes" id="UP000798488">
    <property type="component" value="Unassembled WGS sequence"/>
</dbReference>
<dbReference type="RefSeq" id="WP_161823131.1">
    <property type="nucleotide sequence ID" value="NZ_LSRS01000008.1"/>
</dbReference>
<dbReference type="Pfam" id="PF08735">
    <property type="entry name" value="DUF1786"/>
    <property type="match status" value="1"/>
</dbReference>
<dbReference type="OrthoDB" id="9777509at2"/>
<organism evidence="1 2">
    <name type="scientific">Sporotomaculum syntrophicum</name>
    <dbReference type="NCBI Taxonomy" id="182264"/>
    <lineage>
        <taxon>Bacteria</taxon>
        <taxon>Bacillati</taxon>
        <taxon>Bacillota</taxon>
        <taxon>Clostridia</taxon>
        <taxon>Eubacteriales</taxon>
        <taxon>Desulfallaceae</taxon>
        <taxon>Sporotomaculum</taxon>
    </lineage>
</organism>
<reference evidence="1" key="1">
    <citation type="submission" date="2016-02" db="EMBL/GenBank/DDBJ databases">
        <title>Draft Genome Sequence of Sporotomaculum syntrophicum Strain FB, a Syntrophic Benzoate Degrader.</title>
        <authorList>
            <person name="Nobu M.K."/>
            <person name="Narihiro T."/>
            <person name="Qiu Y.-L."/>
            <person name="Ohashi A."/>
            <person name="Liu W.-T."/>
            <person name="Yuji S."/>
        </authorList>
    </citation>
    <scope>NUCLEOTIDE SEQUENCE</scope>
    <source>
        <strain evidence="1">FB</strain>
    </source>
</reference>
<dbReference type="PIRSF" id="PIRSF029129">
    <property type="entry name" value="DUF1786_pyruvate_format-lyase"/>
    <property type="match status" value="1"/>
</dbReference>
<keyword evidence="2" id="KW-1185">Reference proteome</keyword>
<evidence type="ECO:0000313" key="2">
    <source>
        <dbReference type="Proteomes" id="UP000798488"/>
    </source>
</evidence>
<dbReference type="InterPro" id="IPR014846">
    <property type="entry name" value="DUF1786_pyruvate_format-lyase"/>
</dbReference>
<dbReference type="AlphaFoldDB" id="A0A9D2WND2"/>
<dbReference type="EMBL" id="LSRS01000008">
    <property type="protein sequence ID" value="KAF1083946.1"/>
    <property type="molecule type" value="Genomic_DNA"/>
</dbReference>
<evidence type="ECO:0008006" key="3">
    <source>
        <dbReference type="Google" id="ProtNLM"/>
    </source>
</evidence>